<dbReference type="Pfam" id="PF00012">
    <property type="entry name" value="HSP70"/>
    <property type="match status" value="1"/>
</dbReference>
<keyword evidence="3" id="KW-0067">ATP-binding</keyword>
<dbReference type="InterPro" id="IPR029047">
    <property type="entry name" value="HSP70_peptide-bd_sf"/>
</dbReference>
<name>A0ABW9APB3_9BURK</name>
<keyword evidence="5" id="KW-1185">Reference proteome</keyword>
<comment type="caution">
    <text evidence="4">The sequence shown here is derived from an EMBL/GenBank/DDBJ whole genome shotgun (WGS) entry which is preliminary data.</text>
</comment>
<evidence type="ECO:0000256" key="1">
    <source>
        <dbReference type="ARBA" id="ARBA00007381"/>
    </source>
</evidence>
<organism evidence="4 5">
    <name type="scientific">Paraburkholderia dipogonis</name>
    <dbReference type="NCBI Taxonomy" id="1211383"/>
    <lineage>
        <taxon>Bacteria</taxon>
        <taxon>Pseudomonadati</taxon>
        <taxon>Pseudomonadota</taxon>
        <taxon>Betaproteobacteria</taxon>
        <taxon>Burkholderiales</taxon>
        <taxon>Burkholderiaceae</taxon>
        <taxon>Paraburkholderia</taxon>
    </lineage>
</organism>
<dbReference type="InterPro" id="IPR013126">
    <property type="entry name" value="Hsp_70_fam"/>
</dbReference>
<dbReference type="RefSeq" id="WP_408177464.1">
    <property type="nucleotide sequence ID" value="NZ_JAQQEZ010000007.1"/>
</dbReference>
<dbReference type="PRINTS" id="PR00301">
    <property type="entry name" value="HEATSHOCK70"/>
</dbReference>
<dbReference type="SUPFAM" id="SSF100920">
    <property type="entry name" value="Heat shock protein 70kD (HSP70), peptide-binding domain"/>
    <property type="match status" value="1"/>
</dbReference>
<dbReference type="CDD" id="cd24029">
    <property type="entry name" value="ASKHA_NBD_HSP70_DnaK_HscA_HscC"/>
    <property type="match status" value="1"/>
</dbReference>
<evidence type="ECO:0000256" key="3">
    <source>
        <dbReference type="ARBA" id="ARBA00022840"/>
    </source>
</evidence>
<dbReference type="PROSITE" id="PS01036">
    <property type="entry name" value="HSP70_3"/>
    <property type="match status" value="1"/>
</dbReference>
<dbReference type="InterPro" id="IPR043129">
    <property type="entry name" value="ATPase_NBD"/>
</dbReference>
<dbReference type="Proteomes" id="UP001629230">
    <property type="component" value="Unassembled WGS sequence"/>
</dbReference>
<protein>
    <submittedName>
        <fullName evidence="4">Hsp70 family protein</fullName>
    </submittedName>
</protein>
<sequence>MSNTINFGIDLGTSNSLIAKFEKGHVEVFKNPSGFKETLPSIAGFRNDRILIGEQARAYLQRDPKSVVSRFKRKMGTSESFQIKSLGTSKTPVELSAYILKELKTFVQTGEELDSAVITIPASFDTLQSNATKEAGVLAGFKNVVLLQEPIAASLAYANKEKNIDLKNSQWLVYDLGGGTFDAALVRIVEGELTVMDHEGDNYLGGSDFDALLIEKLVVPELNRRGKFANLLADLKSQSGRHNQLWHILLTKAEEAKVDLSAKTSTEIDLGTIHVEDDEGNTLDTIITVTRSDLESVIKDMVEGTIEMVRKILTRNSLQPSDLKFVLMVGGSTYIPYVRKRVQEVLGIGVNTNIDPTNAIAIGAAYFAGTKEKAKTHEDQPKASNSPVKIRVSYNKTSQEIEEPFTAKVEGDTAGMHYRIVSDDGSFDSGLKQLGARVVEDLPLREGAYNLFTFKIFDTQGAPVPANVDAIQIAQGRYSVAGQMLPEDISLVIDDVSAKDTRLVPLFNKNVVLPSQTKRTQEMGRTIVKGSTDELRITVVEGPSNRHSSTNKPLGTLLITGKQITRDLLKGTEVDLKISMTESRDLTVSAYLNGTDQEFSQVFNPENRNVSTAMLASETLQLESKLQAEIEDASDNGQREVATRLEKVLTGVQNLMGEVADLTADDVTDKKYQLEDQKRRLARELYELTSGKRIEFARKEYYDAKSECAHSVNESGNDRERSQFKGIVSREQTFINSSNPEKIMTEVSSLRTIRFAILLRTPDFLKGMFSHLNEKRPSMNDQIQATQLAESGKRAIASENWDDLRQIVGRLWDLVPADQQSGEDMRMLTGLV</sequence>
<dbReference type="PANTHER" id="PTHR19375">
    <property type="entry name" value="HEAT SHOCK PROTEIN 70KDA"/>
    <property type="match status" value="1"/>
</dbReference>
<proteinExistence type="inferred from homology"/>
<reference evidence="4 5" key="1">
    <citation type="journal article" date="2024" name="Chem. Sci.">
        <title>Discovery of megapolipeptins by genome mining of a Burkholderiales bacteria collection.</title>
        <authorList>
            <person name="Paulo B.S."/>
            <person name="Recchia M.J.J."/>
            <person name="Lee S."/>
            <person name="Fergusson C.H."/>
            <person name="Romanowski S.B."/>
            <person name="Hernandez A."/>
            <person name="Krull N."/>
            <person name="Liu D.Y."/>
            <person name="Cavanagh H."/>
            <person name="Bos A."/>
            <person name="Gray C.A."/>
            <person name="Murphy B.T."/>
            <person name="Linington R.G."/>
            <person name="Eustaquio A.S."/>
        </authorList>
    </citation>
    <scope>NUCLEOTIDE SEQUENCE [LARGE SCALE GENOMIC DNA]</scope>
    <source>
        <strain evidence="4 5">RL17-350-BIC-A</strain>
    </source>
</reference>
<keyword evidence="2" id="KW-0547">Nucleotide-binding</keyword>
<evidence type="ECO:0000313" key="4">
    <source>
        <dbReference type="EMBL" id="MFM0002053.1"/>
    </source>
</evidence>
<dbReference type="Gene3D" id="3.30.420.40">
    <property type="match status" value="2"/>
</dbReference>
<dbReference type="Gene3D" id="3.90.640.10">
    <property type="entry name" value="Actin, Chain A, domain 4"/>
    <property type="match status" value="1"/>
</dbReference>
<dbReference type="SUPFAM" id="SSF53067">
    <property type="entry name" value="Actin-like ATPase domain"/>
    <property type="match status" value="2"/>
</dbReference>
<dbReference type="Gene3D" id="2.60.34.10">
    <property type="entry name" value="Substrate Binding Domain Of DNAk, Chain A, domain 1"/>
    <property type="match status" value="1"/>
</dbReference>
<comment type="similarity">
    <text evidence="1">Belongs to the heat shock protein 70 family.</text>
</comment>
<dbReference type="InterPro" id="IPR018181">
    <property type="entry name" value="Heat_shock_70_CS"/>
</dbReference>
<accession>A0ABW9APB3</accession>
<dbReference type="PROSITE" id="PS00297">
    <property type="entry name" value="HSP70_1"/>
    <property type="match status" value="1"/>
</dbReference>
<evidence type="ECO:0000313" key="5">
    <source>
        <dbReference type="Proteomes" id="UP001629230"/>
    </source>
</evidence>
<evidence type="ECO:0000256" key="2">
    <source>
        <dbReference type="ARBA" id="ARBA00022741"/>
    </source>
</evidence>
<dbReference type="EMBL" id="JAQQEZ010000007">
    <property type="protein sequence ID" value="MFM0002053.1"/>
    <property type="molecule type" value="Genomic_DNA"/>
</dbReference>
<gene>
    <name evidence="4" type="ORF">PQR57_13575</name>
</gene>